<evidence type="ECO:0000256" key="1">
    <source>
        <dbReference type="ARBA" id="ARBA00022692"/>
    </source>
</evidence>
<evidence type="ECO:0000259" key="5">
    <source>
        <dbReference type="PROSITE" id="PS50850"/>
    </source>
</evidence>
<proteinExistence type="predicted"/>
<dbReference type="PANTHER" id="PTHR11360">
    <property type="entry name" value="MONOCARBOXYLATE TRANSPORTER"/>
    <property type="match status" value="1"/>
</dbReference>
<feature type="transmembrane region" description="Helical" evidence="4">
    <location>
        <begin position="220"/>
        <end position="243"/>
    </location>
</feature>
<dbReference type="RefSeq" id="WP_261522344.1">
    <property type="nucleotide sequence ID" value="NZ_JAODNW010000025.1"/>
</dbReference>
<feature type="transmembrane region" description="Helical" evidence="4">
    <location>
        <begin position="255"/>
        <end position="273"/>
    </location>
</feature>
<keyword evidence="3 4" id="KW-0472">Membrane</keyword>
<dbReference type="InterPro" id="IPR050327">
    <property type="entry name" value="Proton-linked_MCT"/>
</dbReference>
<feature type="transmembrane region" description="Helical" evidence="4">
    <location>
        <begin position="344"/>
        <end position="367"/>
    </location>
</feature>
<dbReference type="Proteomes" id="UP001589755">
    <property type="component" value="Unassembled WGS sequence"/>
</dbReference>
<protein>
    <submittedName>
        <fullName evidence="6">MFS transporter</fullName>
    </submittedName>
</protein>
<evidence type="ECO:0000313" key="6">
    <source>
        <dbReference type="EMBL" id="MFC0209631.1"/>
    </source>
</evidence>
<feature type="transmembrane region" description="Helical" evidence="4">
    <location>
        <begin position="285"/>
        <end position="304"/>
    </location>
</feature>
<dbReference type="SUPFAM" id="SSF103473">
    <property type="entry name" value="MFS general substrate transporter"/>
    <property type="match status" value="1"/>
</dbReference>
<reference evidence="6 7" key="1">
    <citation type="submission" date="2024-09" db="EMBL/GenBank/DDBJ databases">
        <authorList>
            <person name="Sun Q."/>
            <person name="Mori K."/>
        </authorList>
    </citation>
    <scope>NUCLEOTIDE SEQUENCE [LARGE SCALE GENOMIC DNA]</scope>
    <source>
        <strain evidence="6 7">CCM 8543</strain>
    </source>
</reference>
<accession>A0ABV6DAE7</accession>
<feature type="transmembrane region" description="Helical" evidence="4">
    <location>
        <begin position="373"/>
        <end position="394"/>
    </location>
</feature>
<dbReference type="InterPro" id="IPR011701">
    <property type="entry name" value="MFS"/>
</dbReference>
<feature type="transmembrane region" description="Helical" evidence="4">
    <location>
        <begin position="44"/>
        <end position="63"/>
    </location>
</feature>
<feature type="transmembrane region" description="Helical" evidence="4">
    <location>
        <begin position="83"/>
        <end position="111"/>
    </location>
</feature>
<evidence type="ECO:0000256" key="3">
    <source>
        <dbReference type="ARBA" id="ARBA00023136"/>
    </source>
</evidence>
<sequence>MSFLLFLRENARWLAGGFLLTFFSSFGQTFFISLSAGDIRAEYGLSHGAFGMIYMLATLASAFTLPRFGQIVDRHSVKTVTFIVVPVLAVACISMALSSSVIVLCVTIYLLRLFGQGMMTQNALTAMGRWFAAQRGRAVSLVTLGHNAGEAVLPLLFVAVAGAVGWRNSWLVAAAVLVVVALPAIAALMAVERAPRSSDPPPRVSAARHWTRAEVIRDPLFYALLLGVMAPGFIGTTIFFHQVYLVELRGWSLEVFASAFTFMAAMTVTFALVSGQLIDRFSAVALLPSFLLPLGAACLVLAFFEGQWAAFAFMGLLGISYGCSSTLFGALWPEIYGTHYLGAVRALTVAILVFATAMGPGLTGYLIDLGVSYPLQIAAMGFYCLAAAALMLAVSRRLAARALQSPYASAS</sequence>
<dbReference type="Gene3D" id="1.20.1250.20">
    <property type="entry name" value="MFS general substrate transporter like domains"/>
    <property type="match status" value="1"/>
</dbReference>
<comment type="caution">
    <text evidence="6">The sequence shown here is derived from an EMBL/GenBank/DDBJ whole genome shotgun (WGS) entry which is preliminary data.</text>
</comment>
<name>A0ABV6DAE7_9HYPH</name>
<feature type="transmembrane region" description="Helical" evidence="4">
    <location>
        <begin position="170"/>
        <end position="191"/>
    </location>
</feature>
<evidence type="ECO:0000256" key="4">
    <source>
        <dbReference type="SAM" id="Phobius"/>
    </source>
</evidence>
<keyword evidence="2 4" id="KW-1133">Transmembrane helix</keyword>
<organism evidence="6 7">
    <name type="scientific">Chelativorans intermedius</name>
    <dbReference type="NCBI Taxonomy" id="515947"/>
    <lineage>
        <taxon>Bacteria</taxon>
        <taxon>Pseudomonadati</taxon>
        <taxon>Pseudomonadota</taxon>
        <taxon>Alphaproteobacteria</taxon>
        <taxon>Hyphomicrobiales</taxon>
        <taxon>Phyllobacteriaceae</taxon>
        <taxon>Chelativorans</taxon>
    </lineage>
</organism>
<dbReference type="PANTHER" id="PTHR11360:SF308">
    <property type="entry name" value="BLL3089 PROTEIN"/>
    <property type="match status" value="1"/>
</dbReference>
<feature type="transmembrane region" description="Helical" evidence="4">
    <location>
        <begin position="12"/>
        <end position="32"/>
    </location>
</feature>
<dbReference type="Pfam" id="PF07690">
    <property type="entry name" value="MFS_1"/>
    <property type="match status" value="1"/>
</dbReference>
<keyword evidence="7" id="KW-1185">Reference proteome</keyword>
<evidence type="ECO:0000313" key="7">
    <source>
        <dbReference type="Proteomes" id="UP001589755"/>
    </source>
</evidence>
<dbReference type="EMBL" id="JBHLXD010000025">
    <property type="protein sequence ID" value="MFC0209631.1"/>
    <property type="molecule type" value="Genomic_DNA"/>
</dbReference>
<dbReference type="InterPro" id="IPR020846">
    <property type="entry name" value="MFS_dom"/>
</dbReference>
<evidence type="ECO:0000256" key="2">
    <source>
        <dbReference type="ARBA" id="ARBA00022989"/>
    </source>
</evidence>
<gene>
    <name evidence="6" type="ORF">ACFFJ2_14590</name>
</gene>
<feature type="domain" description="Major facilitator superfamily (MFS) profile" evidence="5">
    <location>
        <begin position="13"/>
        <end position="404"/>
    </location>
</feature>
<dbReference type="InterPro" id="IPR036259">
    <property type="entry name" value="MFS_trans_sf"/>
</dbReference>
<feature type="transmembrane region" description="Helical" evidence="4">
    <location>
        <begin position="310"/>
        <end position="332"/>
    </location>
</feature>
<keyword evidence="1 4" id="KW-0812">Transmembrane</keyword>
<dbReference type="PROSITE" id="PS50850">
    <property type="entry name" value="MFS"/>
    <property type="match status" value="1"/>
</dbReference>